<evidence type="ECO:0000313" key="1">
    <source>
        <dbReference type="EMBL" id="KKB48081.1"/>
    </source>
</evidence>
<dbReference type="STRING" id="927665.HMPREF1535_04307"/>
<accession>A0A0F5IRA7</accession>
<organism evidence="1 2">
    <name type="scientific">Parabacteroides goldsteinii DSM 19448 = WAL 12034</name>
    <dbReference type="NCBI Taxonomy" id="927665"/>
    <lineage>
        <taxon>Bacteria</taxon>
        <taxon>Pseudomonadati</taxon>
        <taxon>Bacteroidota</taxon>
        <taxon>Bacteroidia</taxon>
        <taxon>Bacteroidales</taxon>
        <taxon>Tannerellaceae</taxon>
        <taxon>Parabacteroides</taxon>
    </lineage>
</organism>
<dbReference type="Proteomes" id="UP000033047">
    <property type="component" value="Unassembled WGS sequence"/>
</dbReference>
<protein>
    <submittedName>
        <fullName evidence="1">Uncharacterized protein</fullName>
    </submittedName>
</protein>
<dbReference type="EMBL" id="AQHV01000023">
    <property type="protein sequence ID" value="KKB48081.1"/>
    <property type="molecule type" value="Genomic_DNA"/>
</dbReference>
<name>A0A0F5IRA7_9BACT</name>
<dbReference type="PATRIC" id="fig|927665.4.peg.4422"/>
<dbReference type="HOGENOM" id="CLU_2808516_0_0_10"/>
<gene>
    <name evidence="1" type="ORF">HMPREF1535_04307</name>
</gene>
<evidence type="ECO:0000313" key="2">
    <source>
        <dbReference type="Proteomes" id="UP000033047"/>
    </source>
</evidence>
<dbReference type="AlphaFoldDB" id="A0A0F5IRA7"/>
<comment type="caution">
    <text evidence="1">The sequence shown here is derived from an EMBL/GenBank/DDBJ whole genome shotgun (WGS) entry which is preliminary data.</text>
</comment>
<reference evidence="1 2" key="1">
    <citation type="submission" date="2013-04" db="EMBL/GenBank/DDBJ databases">
        <title>The Genome Sequence of Parabacteroides goldsteinii DSM 19448.</title>
        <authorList>
            <consortium name="The Broad Institute Genomics Platform"/>
            <person name="Earl A."/>
            <person name="Ward D."/>
            <person name="Feldgarden M."/>
            <person name="Gevers D."/>
            <person name="Martens E."/>
            <person name="Sakamoto M."/>
            <person name="Benno Y."/>
            <person name="Song Y."/>
            <person name="Liu C."/>
            <person name="Lee J."/>
            <person name="Bolanos M."/>
            <person name="Vaisanen M.L."/>
            <person name="Finegold S.M."/>
            <person name="Walker B."/>
            <person name="Young S."/>
            <person name="Zeng Q."/>
            <person name="Gargeya S."/>
            <person name="Fitzgerald M."/>
            <person name="Haas B."/>
            <person name="Abouelleil A."/>
            <person name="Allen A.W."/>
            <person name="Alvarado L."/>
            <person name="Arachchi H.M."/>
            <person name="Berlin A.M."/>
            <person name="Chapman S.B."/>
            <person name="Gainer-Dewar J."/>
            <person name="Goldberg J."/>
            <person name="Griggs A."/>
            <person name="Gujja S."/>
            <person name="Hansen M."/>
            <person name="Howarth C."/>
            <person name="Imamovic A."/>
            <person name="Ireland A."/>
            <person name="Larimer J."/>
            <person name="McCowan C."/>
            <person name="Murphy C."/>
            <person name="Pearson M."/>
            <person name="Poon T.W."/>
            <person name="Priest M."/>
            <person name="Roberts A."/>
            <person name="Saif S."/>
            <person name="Shea T."/>
            <person name="Sisk P."/>
            <person name="Sykes S."/>
            <person name="Wortman J."/>
            <person name="Nusbaum C."/>
            <person name="Birren B."/>
        </authorList>
    </citation>
    <scope>NUCLEOTIDE SEQUENCE [LARGE SCALE GENOMIC DNA]</scope>
    <source>
        <strain evidence="1 2">DSM 19448</strain>
    </source>
</reference>
<sequence>MFVLIFKAIGNSISSVRTHVLLFTQQRYKKIFLHKDASLVVYGAEFYFLFNSNKYTVKFSEAIYGVL</sequence>
<proteinExistence type="predicted"/>